<dbReference type="EMBL" id="RRYP01012925">
    <property type="protein sequence ID" value="TNV76807.1"/>
    <property type="molecule type" value="Genomic_DNA"/>
</dbReference>
<organism evidence="2 3">
    <name type="scientific">Halteria grandinella</name>
    <dbReference type="NCBI Taxonomy" id="5974"/>
    <lineage>
        <taxon>Eukaryota</taxon>
        <taxon>Sar</taxon>
        <taxon>Alveolata</taxon>
        <taxon>Ciliophora</taxon>
        <taxon>Intramacronucleata</taxon>
        <taxon>Spirotrichea</taxon>
        <taxon>Stichotrichia</taxon>
        <taxon>Sporadotrichida</taxon>
        <taxon>Halteriidae</taxon>
        <taxon>Halteria</taxon>
    </lineage>
</organism>
<feature type="compositionally biased region" description="Low complexity" evidence="1">
    <location>
        <begin position="60"/>
        <end position="69"/>
    </location>
</feature>
<name>A0A8J8NJT5_HALGN</name>
<gene>
    <name evidence="2" type="ORF">FGO68_gene2264</name>
</gene>
<feature type="compositionally biased region" description="Basic residues" evidence="1">
    <location>
        <begin position="70"/>
        <end position="87"/>
    </location>
</feature>
<comment type="caution">
    <text evidence="2">The sequence shown here is derived from an EMBL/GenBank/DDBJ whole genome shotgun (WGS) entry which is preliminary data.</text>
</comment>
<evidence type="ECO:0000256" key="1">
    <source>
        <dbReference type="SAM" id="MobiDB-lite"/>
    </source>
</evidence>
<keyword evidence="3" id="KW-1185">Reference proteome</keyword>
<feature type="compositionally biased region" description="Polar residues" evidence="1">
    <location>
        <begin position="1"/>
        <end position="19"/>
    </location>
</feature>
<proteinExistence type="predicted"/>
<sequence length="105" mass="11737">MQSSTSRSPPQCRVTSSMPMMTLRARPRVSPSPQFPAARAAWARTQVFRCARPPPRGTRSRGSSRSSSGRSRRARRQRGGCCRRRTRGAASSEQPEKLPVRGQKR</sequence>
<evidence type="ECO:0000313" key="3">
    <source>
        <dbReference type="Proteomes" id="UP000785679"/>
    </source>
</evidence>
<dbReference type="AlphaFoldDB" id="A0A8J8NJT5"/>
<accession>A0A8J8NJT5</accession>
<protein>
    <submittedName>
        <fullName evidence="2">Uncharacterized protein</fullName>
    </submittedName>
</protein>
<reference evidence="2" key="1">
    <citation type="submission" date="2019-06" db="EMBL/GenBank/DDBJ databases">
        <authorList>
            <person name="Zheng W."/>
        </authorList>
    </citation>
    <scope>NUCLEOTIDE SEQUENCE</scope>
    <source>
        <strain evidence="2">QDHG01</strain>
    </source>
</reference>
<evidence type="ECO:0000313" key="2">
    <source>
        <dbReference type="EMBL" id="TNV76807.1"/>
    </source>
</evidence>
<dbReference type="Proteomes" id="UP000785679">
    <property type="component" value="Unassembled WGS sequence"/>
</dbReference>
<feature type="region of interest" description="Disordered" evidence="1">
    <location>
        <begin position="1"/>
        <end position="105"/>
    </location>
</feature>